<dbReference type="SUPFAM" id="SSF53098">
    <property type="entry name" value="Ribonuclease H-like"/>
    <property type="match status" value="1"/>
</dbReference>
<dbReference type="Gene3D" id="3.30.760.10">
    <property type="entry name" value="RNA Cap, Translation Initiation Factor Eif4e"/>
    <property type="match status" value="1"/>
</dbReference>
<dbReference type="PANTHER" id="PTHR30231">
    <property type="entry name" value="DNA POLYMERASE III SUBUNIT EPSILON"/>
    <property type="match status" value="1"/>
</dbReference>
<dbReference type="InterPro" id="IPR023398">
    <property type="entry name" value="TIF_eIF4e-like"/>
</dbReference>
<gene>
    <name evidence="7" type="ORF">BV898_12917</name>
</gene>
<organism evidence="7 8">
    <name type="scientific">Hypsibius exemplaris</name>
    <name type="common">Freshwater tardigrade</name>
    <dbReference type="NCBI Taxonomy" id="2072580"/>
    <lineage>
        <taxon>Eukaryota</taxon>
        <taxon>Metazoa</taxon>
        <taxon>Ecdysozoa</taxon>
        <taxon>Tardigrada</taxon>
        <taxon>Eutardigrada</taxon>
        <taxon>Parachela</taxon>
        <taxon>Hypsibioidea</taxon>
        <taxon>Hypsibiidae</taxon>
        <taxon>Hypsibius</taxon>
    </lineage>
</organism>
<proteinExistence type="predicted"/>
<feature type="compositionally biased region" description="Low complexity" evidence="4">
    <location>
        <begin position="212"/>
        <end position="221"/>
    </location>
</feature>
<feature type="transmembrane region" description="Helical" evidence="5">
    <location>
        <begin position="510"/>
        <end position="529"/>
    </location>
</feature>
<comment type="caution">
    <text evidence="7">The sequence shown here is derived from an EMBL/GenBank/DDBJ whole genome shotgun (WGS) entry which is preliminary data.</text>
</comment>
<dbReference type="OrthoDB" id="10067381at2759"/>
<dbReference type="SMART" id="SM00479">
    <property type="entry name" value="EXOIII"/>
    <property type="match status" value="1"/>
</dbReference>
<evidence type="ECO:0000313" key="8">
    <source>
        <dbReference type="Proteomes" id="UP000192578"/>
    </source>
</evidence>
<dbReference type="SUPFAM" id="SSF55418">
    <property type="entry name" value="eIF4e-like"/>
    <property type="match status" value="1"/>
</dbReference>
<evidence type="ECO:0000256" key="4">
    <source>
        <dbReference type="SAM" id="MobiDB-lite"/>
    </source>
</evidence>
<evidence type="ECO:0000256" key="5">
    <source>
        <dbReference type="SAM" id="Phobius"/>
    </source>
</evidence>
<reference evidence="8" key="1">
    <citation type="submission" date="2017-01" db="EMBL/GenBank/DDBJ databases">
        <title>Comparative genomics of anhydrobiosis in the tardigrade Hypsibius dujardini.</title>
        <authorList>
            <person name="Yoshida Y."/>
            <person name="Koutsovoulos G."/>
            <person name="Laetsch D."/>
            <person name="Stevens L."/>
            <person name="Kumar S."/>
            <person name="Horikawa D."/>
            <person name="Ishino K."/>
            <person name="Komine S."/>
            <person name="Tomita M."/>
            <person name="Blaxter M."/>
            <person name="Arakawa K."/>
        </authorList>
    </citation>
    <scope>NUCLEOTIDE SEQUENCE [LARGE SCALE GENOMIC DNA]</scope>
    <source>
        <strain evidence="8">Z151</strain>
    </source>
</reference>
<protein>
    <recommendedName>
        <fullName evidence="6">Exonuclease domain-containing protein</fullName>
    </recommendedName>
</protein>
<evidence type="ECO:0000256" key="3">
    <source>
        <dbReference type="ARBA" id="ARBA00022839"/>
    </source>
</evidence>
<evidence type="ECO:0000313" key="7">
    <source>
        <dbReference type="EMBL" id="OQV12790.1"/>
    </source>
</evidence>
<evidence type="ECO:0000259" key="6">
    <source>
        <dbReference type="SMART" id="SM00479"/>
    </source>
</evidence>
<evidence type="ECO:0000256" key="1">
    <source>
        <dbReference type="ARBA" id="ARBA00022722"/>
    </source>
</evidence>
<keyword evidence="8" id="KW-1185">Reference proteome</keyword>
<feature type="compositionally biased region" description="Low complexity" evidence="4">
    <location>
        <begin position="452"/>
        <end position="476"/>
    </location>
</feature>
<evidence type="ECO:0000256" key="2">
    <source>
        <dbReference type="ARBA" id="ARBA00022801"/>
    </source>
</evidence>
<dbReference type="Pfam" id="PF00929">
    <property type="entry name" value="RNase_T"/>
    <property type="match status" value="1"/>
</dbReference>
<dbReference type="Proteomes" id="UP000192578">
    <property type="component" value="Unassembled WGS sequence"/>
</dbReference>
<dbReference type="InterPro" id="IPR013520">
    <property type="entry name" value="Ribonucl_H"/>
</dbReference>
<keyword evidence="1" id="KW-0540">Nuclease</keyword>
<keyword evidence="3" id="KW-0269">Exonuclease</keyword>
<dbReference type="GO" id="GO:0008408">
    <property type="term" value="F:3'-5' exonuclease activity"/>
    <property type="evidence" value="ECO:0007669"/>
    <property type="project" value="TreeGrafter"/>
</dbReference>
<dbReference type="GO" id="GO:0003676">
    <property type="term" value="F:nucleic acid binding"/>
    <property type="evidence" value="ECO:0007669"/>
    <property type="project" value="InterPro"/>
</dbReference>
<sequence>MFHLNAAFQLGKKSAPSLKRIIRTMTELTGSSESNSVDLVEAKSPSNTGTINGGGDEKVNFAAKILPSTHTANAWLAAEQSAFRYREADGKWMMFFSRDVIDARWEEARQLYLSGDFLRISSILVSTAMPSPDKPANLVADHVILFFCGPAEEEASVKEVGRCLVERFPPDDAVIFYKANKPTDLAAVEKSGIKPGRKWKYRLNCVPRKQFSTSGSSSSAESEQEMNGTPAKSKLVDEKPVSLPRTLSKSKASLNDGDLVMVLDTETTGFPPGAPPENILAWTYCRMLELAFHIYRSDGTIHSKEAYLIKPDFDFPIPEGALRVHGITKERATADGLDLTTVLEIFHQQLAGVSVVVGHNIQFDVKILLAEICRSGIPGLRQKFEAIPTECTMQMGARVMPNGRRPKLAVLYEECFGGPPDGVMHRADADVEACAKIYFLLREVRAGQPRRSLSASSSADSCSSKESSAESSLSDSHSSEHEEDGVEHGSVHCLHAQRHRSTENFFQENAVLLTLTLAVASTAIFIMGFSN</sequence>
<dbReference type="InterPro" id="IPR012337">
    <property type="entry name" value="RNaseH-like_sf"/>
</dbReference>
<feature type="region of interest" description="Disordered" evidence="4">
    <location>
        <begin position="452"/>
        <end position="489"/>
    </location>
</feature>
<feature type="region of interest" description="Disordered" evidence="4">
    <location>
        <begin position="210"/>
        <end position="240"/>
    </location>
</feature>
<keyword evidence="5" id="KW-0472">Membrane</keyword>
<feature type="domain" description="Exonuclease" evidence="6">
    <location>
        <begin position="259"/>
        <end position="447"/>
    </location>
</feature>
<dbReference type="Gene3D" id="3.30.420.10">
    <property type="entry name" value="Ribonuclease H-like superfamily/Ribonuclease H"/>
    <property type="match status" value="1"/>
</dbReference>
<keyword evidence="2" id="KW-0378">Hydrolase</keyword>
<keyword evidence="5" id="KW-0812">Transmembrane</keyword>
<dbReference type="CDD" id="cd06127">
    <property type="entry name" value="DEDDh"/>
    <property type="match status" value="1"/>
</dbReference>
<keyword evidence="5" id="KW-1133">Transmembrane helix</keyword>
<name>A0A1W0WC80_HYPEX</name>
<dbReference type="InterPro" id="IPR036397">
    <property type="entry name" value="RNaseH_sf"/>
</dbReference>
<dbReference type="EMBL" id="MTYJ01000136">
    <property type="protein sequence ID" value="OQV12790.1"/>
    <property type="molecule type" value="Genomic_DNA"/>
</dbReference>
<accession>A0A1W0WC80</accession>
<dbReference type="PANTHER" id="PTHR30231:SF4">
    <property type="entry name" value="PROTEIN NEN2"/>
    <property type="match status" value="1"/>
</dbReference>
<dbReference type="AlphaFoldDB" id="A0A1W0WC80"/>